<dbReference type="EMBL" id="BAAATZ010000007">
    <property type="protein sequence ID" value="GAA2724622.1"/>
    <property type="molecule type" value="Genomic_DNA"/>
</dbReference>
<comment type="caution">
    <text evidence="1">The sequence shown here is derived from an EMBL/GenBank/DDBJ whole genome shotgun (WGS) entry which is preliminary data.</text>
</comment>
<evidence type="ECO:0000313" key="1">
    <source>
        <dbReference type="EMBL" id="GAA2724622.1"/>
    </source>
</evidence>
<sequence>MDGLDRELSLAEELVGAPLEAARRLRDGWRAGEPGDLHWDNQSVEVFTAEISMARFEYHSASFRPCLFDPYHESADARALWRPEAGAPRPVACCAADAALLRDGKPPSVRLVPDLKGMVPLWEGASVHARWLLGHHAATGTGHVWDAFRGTPLGHDLNRIRTA</sequence>
<protein>
    <submittedName>
        <fullName evidence="1">Uncharacterized protein</fullName>
    </submittedName>
</protein>
<name>A0ABP6GL56_9ACTN</name>
<reference evidence="2" key="1">
    <citation type="journal article" date="2019" name="Int. J. Syst. Evol. Microbiol.">
        <title>The Global Catalogue of Microorganisms (GCM) 10K type strain sequencing project: providing services to taxonomists for standard genome sequencing and annotation.</title>
        <authorList>
            <consortium name="The Broad Institute Genomics Platform"/>
            <consortium name="The Broad Institute Genome Sequencing Center for Infectious Disease"/>
            <person name="Wu L."/>
            <person name="Ma J."/>
        </authorList>
    </citation>
    <scope>NUCLEOTIDE SEQUENCE [LARGE SCALE GENOMIC DNA]</scope>
    <source>
        <strain evidence="2">JCM 8201</strain>
    </source>
</reference>
<keyword evidence="2" id="KW-1185">Reference proteome</keyword>
<gene>
    <name evidence="1" type="ORF">GCM10010439_22710</name>
</gene>
<accession>A0ABP6GL56</accession>
<organism evidence="1 2">
    <name type="scientific">Actinocorallia aurantiaca</name>
    <dbReference type="NCBI Taxonomy" id="46204"/>
    <lineage>
        <taxon>Bacteria</taxon>
        <taxon>Bacillati</taxon>
        <taxon>Actinomycetota</taxon>
        <taxon>Actinomycetes</taxon>
        <taxon>Streptosporangiales</taxon>
        <taxon>Thermomonosporaceae</taxon>
        <taxon>Actinocorallia</taxon>
    </lineage>
</organism>
<evidence type="ECO:0000313" key="2">
    <source>
        <dbReference type="Proteomes" id="UP001501842"/>
    </source>
</evidence>
<dbReference type="Proteomes" id="UP001501842">
    <property type="component" value="Unassembled WGS sequence"/>
</dbReference>
<proteinExistence type="predicted"/>